<evidence type="ECO:0000313" key="1">
    <source>
        <dbReference type="EMBL" id="QBK32001.1"/>
    </source>
</evidence>
<proteinExistence type="predicted"/>
<gene>
    <name evidence="1" type="ORF">E0E05_16240</name>
</gene>
<dbReference type="KEGG" id="rpod:E0E05_16240"/>
<name>A0A4P6V3J7_9HYPH</name>
<organism evidence="1 2">
    <name type="scientific">Roseitalea porphyridii</name>
    <dbReference type="NCBI Taxonomy" id="1852022"/>
    <lineage>
        <taxon>Bacteria</taxon>
        <taxon>Pseudomonadati</taxon>
        <taxon>Pseudomonadota</taxon>
        <taxon>Alphaproteobacteria</taxon>
        <taxon>Hyphomicrobiales</taxon>
        <taxon>Ahrensiaceae</taxon>
        <taxon>Roseitalea</taxon>
    </lineage>
</organism>
<dbReference type="Proteomes" id="UP000293719">
    <property type="component" value="Chromosome"/>
</dbReference>
<dbReference type="RefSeq" id="WP_131617645.1">
    <property type="nucleotide sequence ID" value="NZ_CP036532.1"/>
</dbReference>
<accession>A0A4P6V3J7</accession>
<dbReference type="AlphaFoldDB" id="A0A4P6V3J7"/>
<dbReference type="OrthoDB" id="1030000at2"/>
<evidence type="ECO:0000313" key="2">
    <source>
        <dbReference type="Proteomes" id="UP000293719"/>
    </source>
</evidence>
<sequence length="287" mass="32666">MTPSLEQSALSRFDPLSRIIFLDDFDRGFCGWTQLVGNYEDTLDTMLPGYQQHSAPMLSTLPHWDAGSHGGVDGDYALKIATGPRRGAQNTAIKRLTFRRAGPIRMEAYLTFKPEATELKLLETEIRSVGFLFDLQVGDRTGAGSERVMPHVRFLNASDGAHVQRWQYKPNAVDFVPIGTDNKTVSHYHLSPDGWVDWPDGEQRLCYNEIPTKVNWHYIRFDFDLAAMRCTHFQCNDRTFDTSGFESLRIPAMKNLWCMLNLAFFAEADTDKRAFLYVDSVCLSGEF</sequence>
<protein>
    <submittedName>
        <fullName evidence="1">Uncharacterized protein</fullName>
    </submittedName>
</protein>
<keyword evidence="2" id="KW-1185">Reference proteome</keyword>
<dbReference type="Pfam" id="PF20562">
    <property type="entry name" value="DUF6772"/>
    <property type="match status" value="1"/>
</dbReference>
<dbReference type="GeneID" id="90768857"/>
<dbReference type="InterPro" id="IPR046663">
    <property type="entry name" value="DUF6772"/>
</dbReference>
<dbReference type="EMBL" id="CP036532">
    <property type="protein sequence ID" value="QBK32001.1"/>
    <property type="molecule type" value="Genomic_DNA"/>
</dbReference>
<reference evidence="1 2" key="1">
    <citation type="journal article" date="2017" name="Int. J. Syst. Evol. Microbiol.">
        <title>Roseitalea porphyridii gen. nov., sp. nov., isolated from a red alga, and reclassification of Hoeflea suaedae Chung et al. 2013 as Pseudohoeflea suaedae gen. nov., comb. nov.</title>
        <authorList>
            <person name="Hyeon J.W."/>
            <person name="Jeong S.E."/>
            <person name="Baek K."/>
            <person name="Jeon C.O."/>
        </authorList>
    </citation>
    <scope>NUCLEOTIDE SEQUENCE [LARGE SCALE GENOMIC DNA]</scope>
    <source>
        <strain evidence="1 2">MA7-20</strain>
    </source>
</reference>